<protein>
    <submittedName>
        <fullName evidence="3">Uncharacterized protein</fullName>
    </submittedName>
</protein>
<sequence length="910" mass="98738">ATQVLVAKNTKNLFNANTLRNIREYYATMNEYDEHGYAPIHQSAQRSLLKSIEKFVQTNRNQLELETQDEYKFTAFLVAVKYGQITAVKLLTDLGSQLDATTAQGLNAVELAAAEGHTDIVDYFVTLNSPKLQPWPTLFKLLASLAEDDVHTAARCLKPLLQERADGSVSRHWEAALSNGVVPAVIASLKNDIDTRAKLTSFRLLLHLTPAPAVQSAILAHPDALTVLNRLVDTTAAANSAGNSSWNAPALMRMLGRLYRLLSSSRPEQASVCVKAGGLGALCRCLGLLSGESEPDALAEVVEAIGAMVKGNPSHQSQVNKEPTNIQQLVSFYRRSSDGQPCLHKGLLFALTHCVASLAEGHRDNQCSLVEAGAGPSIVFLCRAKSKDLQQSAIDCLRALVDGNPDTQRSLLSDGAVLPLLSHLKRARSQENQAISALAIWRLAGADPVERRTMATMIGIQTLLDFIQTTSEQLHLIAADALSVLAEGPVSQRLRICDMNGISALVRLLRSEREQIVACAIRALRHLCVGVGNTPSPKVQARVVEARGLKFLVALMVHARDEAIQMEAALAASAVVMGNQEAAEDLNSSPEFSYIGPLRCLYSEDRPVRQLAASALSGFAYNNVREQKKIASLGGVKYANFLEFLQSTEEIERALAAYQTIILARIIPDEDQSISSACGIKILYDLLTQSQSAPTQWLVADLIACLAHSRAGLPQALIGIGAIDGLARLIQSPLESVRGCASVALGYLSHEPSGRRFILTLCRRDPFVMKSILFYSKDCLAPQFTEGWHHYQRVGLPPIRPGRPQLVTRRTADYRAEHEPTMVTLIDRAAPPLTPAPSRRGRRYRAGTADSEDDEDDDDDEPGVEAGGIEPDATGDAGTNADQEQQQEPQQQQRALSRGASTASNFSTVA</sequence>
<feature type="repeat" description="ARM" evidence="1">
    <location>
        <begin position="500"/>
        <end position="527"/>
    </location>
</feature>
<dbReference type="EMBL" id="NIVC01000168">
    <property type="protein sequence ID" value="PAA89005.1"/>
    <property type="molecule type" value="Genomic_DNA"/>
</dbReference>
<dbReference type="InterPro" id="IPR011989">
    <property type="entry name" value="ARM-like"/>
</dbReference>
<dbReference type="SUPFAM" id="SSF48371">
    <property type="entry name" value="ARM repeat"/>
    <property type="match status" value="3"/>
</dbReference>
<feature type="compositionally biased region" description="Polar residues" evidence="2">
    <location>
        <begin position="899"/>
        <end position="910"/>
    </location>
</feature>
<dbReference type="AlphaFoldDB" id="A0A267GSM7"/>
<proteinExistence type="predicted"/>
<dbReference type="InterPro" id="IPR016024">
    <property type="entry name" value="ARM-type_fold"/>
</dbReference>
<reference evidence="3 4" key="1">
    <citation type="submission" date="2017-06" db="EMBL/GenBank/DDBJ databases">
        <title>A platform for efficient transgenesis in Macrostomum lignano, a flatworm model organism for stem cell research.</title>
        <authorList>
            <person name="Berezikov E."/>
        </authorList>
    </citation>
    <scope>NUCLEOTIDE SEQUENCE [LARGE SCALE GENOMIC DNA]</scope>
    <source>
        <strain evidence="3">DV1</strain>
        <tissue evidence="3">Whole organism</tissue>
    </source>
</reference>
<feature type="compositionally biased region" description="Acidic residues" evidence="2">
    <location>
        <begin position="850"/>
        <end position="863"/>
    </location>
</feature>
<dbReference type="Pfam" id="PF00514">
    <property type="entry name" value="Arm"/>
    <property type="match status" value="1"/>
</dbReference>
<dbReference type="InterPro" id="IPR002110">
    <property type="entry name" value="Ankyrin_rpt"/>
</dbReference>
<feature type="compositionally biased region" description="Low complexity" evidence="2">
    <location>
        <begin position="883"/>
        <end position="893"/>
    </location>
</feature>
<dbReference type="PANTHER" id="PTHR46464:SF2">
    <property type="entry name" value="ANKYRIN AND ARMADILLO REPEAT-CONTAINING PROTEIN"/>
    <property type="match status" value="1"/>
</dbReference>
<dbReference type="Proteomes" id="UP000215902">
    <property type="component" value="Unassembled WGS sequence"/>
</dbReference>
<name>A0A267GSM7_9PLAT</name>
<organism evidence="3 4">
    <name type="scientific">Macrostomum lignano</name>
    <dbReference type="NCBI Taxonomy" id="282301"/>
    <lineage>
        <taxon>Eukaryota</taxon>
        <taxon>Metazoa</taxon>
        <taxon>Spiralia</taxon>
        <taxon>Lophotrochozoa</taxon>
        <taxon>Platyhelminthes</taxon>
        <taxon>Rhabditophora</taxon>
        <taxon>Macrostomorpha</taxon>
        <taxon>Macrostomida</taxon>
        <taxon>Macrostomidae</taxon>
        <taxon>Macrostomum</taxon>
    </lineage>
</organism>
<dbReference type="InterPro" id="IPR000225">
    <property type="entry name" value="Armadillo"/>
</dbReference>
<dbReference type="PROSITE" id="PS50176">
    <property type="entry name" value="ARM_REPEAT"/>
    <property type="match status" value="1"/>
</dbReference>
<feature type="region of interest" description="Disordered" evidence="2">
    <location>
        <begin position="827"/>
        <end position="910"/>
    </location>
</feature>
<dbReference type="OrthoDB" id="1683831at2759"/>
<accession>A0A267GSM7</accession>
<dbReference type="Gene3D" id="1.25.40.20">
    <property type="entry name" value="Ankyrin repeat-containing domain"/>
    <property type="match status" value="1"/>
</dbReference>
<evidence type="ECO:0000313" key="4">
    <source>
        <dbReference type="Proteomes" id="UP000215902"/>
    </source>
</evidence>
<dbReference type="InterPro" id="IPR043379">
    <property type="entry name" value="ANKAR"/>
</dbReference>
<evidence type="ECO:0000313" key="3">
    <source>
        <dbReference type="EMBL" id="PAA89005.1"/>
    </source>
</evidence>
<comment type="caution">
    <text evidence="3">The sequence shown here is derived from an EMBL/GenBank/DDBJ whole genome shotgun (WGS) entry which is preliminary data.</text>
</comment>
<dbReference type="STRING" id="282301.A0A267GSM7"/>
<dbReference type="SUPFAM" id="SSF48403">
    <property type="entry name" value="Ankyrin repeat"/>
    <property type="match status" value="1"/>
</dbReference>
<keyword evidence="4" id="KW-1185">Reference proteome</keyword>
<dbReference type="SMART" id="SM00185">
    <property type="entry name" value="ARM"/>
    <property type="match status" value="7"/>
</dbReference>
<evidence type="ECO:0000256" key="2">
    <source>
        <dbReference type="SAM" id="MobiDB-lite"/>
    </source>
</evidence>
<dbReference type="InterPro" id="IPR036770">
    <property type="entry name" value="Ankyrin_rpt-contain_sf"/>
</dbReference>
<gene>
    <name evidence="3" type="ORF">BOX15_Mlig025574g1</name>
</gene>
<evidence type="ECO:0000256" key="1">
    <source>
        <dbReference type="PROSITE-ProRule" id="PRU00259"/>
    </source>
</evidence>
<dbReference type="SMART" id="SM00248">
    <property type="entry name" value="ANK"/>
    <property type="match status" value="3"/>
</dbReference>
<dbReference type="PANTHER" id="PTHR46464">
    <property type="entry name" value="ANK_REP_REGION DOMAIN-CONTAINING PROTEIN"/>
    <property type="match status" value="1"/>
</dbReference>
<feature type="non-terminal residue" evidence="3">
    <location>
        <position position="1"/>
    </location>
</feature>
<dbReference type="Gene3D" id="1.25.10.10">
    <property type="entry name" value="Leucine-rich Repeat Variant"/>
    <property type="match status" value="3"/>
</dbReference>